<sequence>MIFSGAARAAKMHPDAALSKTQAATIYGRVIASRERACINNRERVCLLLK</sequence>
<evidence type="ECO:0000313" key="1">
    <source>
        <dbReference type="EMBL" id="SCC23267.1"/>
    </source>
</evidence>
<reference evidence="2" key="1">
    <citation type="submission" date="2016-08" db="EMBL/GenBank/DDBJ databases">
        <authorList>
            <person name="Varghese N."/>
            <person name="Submissions Spin"/>
        </authorList>
    </citation>
    <scope>NUCLEOTIDE SEQUENCE [LARGE SCALE GENOMIC DNA]</scope>
    <source>
        <strain evidence="2">REICA_082</strain>
    </source>
</reference>
<gene>
    <name evidence="1" type="ORF">GA0061071_10942</name>
</gene>
<accession>A0A1C4CVZ3</accession>
<keyword evidence="2" id="KW-1185">Reference proteome</keyword>
<organism evidence="1 2">
    <name type="scientific">Kosakonia oryzendophytica</name>
    <dbReference type="NCBI Taxonomy" id="1005665"/>
    <lineage>
        <taxon>Bacteria</taxon>
        <taxon>Pseudomonadati</taxon>
        <taxon>Pseudomonadota</taxon>
        <taxon>Gammaproteobacteria</taxon>
        <taxon>Enterobacterales</taxon>
        <taxon>Enterobacteriaceae</taxon>
        <taxon>Kosakonia</taxon>
    </lineage>
</organism>
<protein>
    <submittedName>
        <fullName evidence="1">Uncharacterized protein</fullName>
    </submittedName>
</protein>
<dbReference type="AlphaFoldDB" id="A0A1C4CVZ3"/>
<proteinExistence type="predicted"/>
<dbReference type="Proteomes" id="UP000198975">
    <property type="component" value="Unassembled WGS sequence"/>
</dbReference>
<dbReference type="EMBL" id="FMAY01000009">
    <property type="protein sequence ID" value="SCC23267.1"/>
    <property type="molecule type" value="Genomic_DNA"/>
</dbReference>
<evidence type="ECO:0000313" key="2">
    <source>
        <dbReference type="Proteomes" id="UP000198975"/>
    </source>
</evidence>
<name>A0A1C4CVZ3_9ENTR</name>